<name>A0ABP4XFW9_9MICO</name>
<comment type="caution">
    <text evidence="2">The sequence shown here is derived from an EMBL/GenBank/DDBJ whole genome shotgun (WGS) entry which is preliminary data.</text>
</comment>
<evidence type="ECO:0000313" key="3">
    <source>
        <dbReference type="Proteomes" id="UP001499938"/>
    </source>
</evidence>
<sequence>MSETTILHNPACSTSRAALENAEDVGAAVAVRNYLKQQLTEAELRDLIAILRDPVGDLVRRDAYFVEQGLEHDDIDDADSVVATLLAHPRLLQRPILVRDGVAIIGRPKDRAKAFLAGQDV</sequence>
<evidence type="ECO:0000313" key="2">
    <source>
        <dbReference type="EMBL" id="GAA1781105.1"/>
    </source>
</evidence>
<dbReference type="PROSITE" id="PS51353">
    <property type="entry name" value="ARSC"/>
    <property type="match status" value="1"/>
</dbReference>
<dbReference type="SUPFAM" id="SSF52833">
    <property type="entry name" value="Thioredoxin-like"/>
    <property type="match status" value="1"/>
</dbReference>
<accession>A0ABP4XFW9</accession>
<dbReference type="InterPro" id="IPR006660">
    <property type="entry name" value="Arsenate_reductase-like"/>
</dbReference>
<protein>
    <submittedName>
        <fullName evidence="2">Arsenate reductase (Glutaredoxin)</fullName>
    </submittedName>
</protein>
<gene>
    <name evidence="2" type="primary">arsC</name>
    <name evidence="2" type="ORF">GCM10009811_03090</name>
</gene>
<comment type="similarity">
    <text evidence="1">Belongs to the ArsC family.</text>
</comment>
<keyword evidence="3" id="KW-1185">Reference proteome</keyword>
<organism evidence="2 3">
    <name type="scientific">Nostocoides veronense</name>
    <dbReference type="NCBI Taxonomy" id="330836"/>
    <lineage>
        <taxon>Bacteria</taxon>
        <taxon>Bacillati</taxon>
        <taxon>Actinomycetota</taxon>
        <taxon>Actinomycetes</taxon>
        <taxon>Micrococcales</taxon>
        <taxon>Intrasporangiaceae</taxon>
        <taxon>Nostocoides</taxon>
    </lineage>
</organism>
<dbReference type="Proteomes" id="UP001499938">
    <property type="component" value="Unassembled WGS sequence"/>
</dbReference>
<dbReference type="RefSeq" id="WP_344080264.1">
    <property type="nucleotide sequence ID" value="NZ_BAAAPO010000006.1"/>
</dbReference>
<dbReference type="Pfam" id="PF03960">
    <property type="entry name" value="ArsC"/>
    <property type="match status" value="1"/>
</dbReference>
<dbReference type="PANTHER" id="PTHR30041:SF4">
    <property type="entry name" value="ARSENATE REDUCTASE"/>
    <property type="match status" value="1"/>
</dbReference>
<dbReference type="Gene3D" id="3.40.30.10">
    <property type="entry name" value="Glutaredoxin"/>
    <property type="match status" value="1"/>
</dbReference>
<dbReference type="EMBL" id="BAAAPO010000006">
    <property type="protein sequence ID" value="GAA1781105.1"/>
    <property type="molecule type" value="Genomic_DNA"/>
</dbReference>
<evidence type="ECO:0000256" key="1">
    <source>
        <dbReference type="PROSITE-ProRule" id="PRU01282"/>
    </source>
</evidence>
<dbReference type="InterPro" id="IPR036249">
    <property type="entry name" value="Thioredoxin-like_sf"/>
</dbReference>
<dbReference type="PANTHER" id="PTHR30041">
    <property type="entry name" value="ARSENATE REDUCTASE"/>
    <property type="match status" value="1"/>
</dbReference>
<proteinExistence type="inferred from homology"/>
<reference evidence="3" key="1">
    <citation type="journal article" date="2019" name="Int. J. Syst. Evol. Microbiol.">
        <title>The Global Catalogue of Microorganisms (GCM) 10K type strain sequencing project: providing services to taxonomists for standard genome sequencing and annotation.</title>
        <authorList>
            <consortium name="The Broad Institute Genomics Platform"/>
            <consortium name="The Broad Institute Genome Sequencing Center for Infectious Disease"/>
            <person name="Wu L."/>
            <person name="Ma J."/>
        </authorList>
    </citation>
    <scope>NUCLEOTIDE SEQUENCE [LARGE SCALE GENOMIC DNA]</scope>
    <source>
        <strain evidence="3">JCM 15592</strain>
    </source>
</reference>